<feature type="region of interest" description="Disordered" evidence="2">
    <location>
        <begin position="374"/>
        <end position="427"/>
    </location>
</feature>
<dbReference type="GO" id="GO:0004484">
    <property type="term" value="F:mRNA guanylyltransferase activity"/>
    <property type="evidence" value="ECO:0007669"/>
    <property type="project" value="TreeGrafter"/>
</dbReference>
<dbReference type="InterPro" id="IPR000340">
    <property type="entry name" value="Dual-sp_phosphatase_cat-dom"/>
</dbReference>
<dbReference type="GO" id="GO:0009507">
    <property type="term" value="C:chloroplast"/>
    <property type="evidence" value="ECO:0007669"/>
    <property type="project" value="UniProtKB-SubCell"/>
</dbReference>
<evidence type="ECO:0000313" key="4">
    <source>
        <dbReference type="EMBL" id="CAE2327423.1"/>
    </source>
</evidence>
<dbReference type="InterPro" id="IPR051029">
    <property type="entry name" value="mRNA_Capping_Enz/RNA_Phosphat"/>
</dbReference>
<evidence type="ECO:0000256" key="1">
    <source>
        <dbReference type="ARBA" id="ARBA00004229"/>
    </source>
</evidence>
<dbReference type="SUPFAM" id="SSF52799">
    <property type="entry name" value="(Phosphotyrosine protein) phosphatases II"/>
    <property type="match status" value="1"/>
</dbReference>
<dbReference type="InterPro" id="IPR029021">
    <property type="entry name" value="Prot-tyrosine_phosphatase-like"/>
</dbReference>
<dbReference type="InterPro" id="IPR027417">
    <property type="entry name" value="P-loop_NTPase"/>
</dbReference>
<reference evidence="4" key="1">
    <citation type="submission" date="2021-01" db="EMBL/GenBank/DDBJ databases">
        <authorList>
            <person name="Corre E."/>
            <person name="Pelletier E."/>
            <person name="Niang G."/>
            <person name="Scheremetjew M."/>
            <person name="Finn R."/>
            <person name="Kale V."/>
            <person name="Holt S."/>
            <person name="Cochrane G."/>
            <person name="Meng A."/>
            <person name="Brown T."/>
            <person name="Cohen L."/>
        </authorList>
    </citation>
    <scope>NUCLEOTIDE SEQUENCE</scope>
    <source>
        <strain evidence="4">CCMP 2712</strain>
    </source>
</reference>
<sequence length="527" mass="58944">MNPADKFTPADCLEMLRAQNRDLGLVVDLTFSDRYYDGREFSMRGVEVIKIRECGHGVIPNRKNVVAFMNLVKAFTARKPDKYIAVHCTHGLNRSGYYIVSFLIEVLHFTLEQAMAAFTQASPPGLWDNEYILALYKQHNAGVPVSLPGNPPWRANKTHARSNFGGKIQTRKQEFLASSSVKRSPVQVGQLANMTNGFFTAREKAFPPRSVVILRGLPGSGKSTMASKLAVRRAPNRTSTKGGASMQREGSDSKVVCSSDHFFYVDGNYSFDLARIGEAHQKCMQAFILAVQSEVDLIVVDNTHSCLWEYENYKLLAQGYGYQVEVIELVCPDLDSARMFCSRSRHDVPWTVAHRMWQRWEPDPAAKYIYPEATEQQTQKERVPHEGRERRECPSGVNPAGKQVGGDVGTNNSKEERVWPRRGSGGPDESILRAFPSLFQPSNRSRILAPGCRRLPSNSSSDRQGKSNITLVLKQAHVLRWVTGLVAKRHEGSKRFRQVIQNGLRTSRSVNAGVQLTQSSGGEVQTK</sequence>
<comment type="subcellular location">
    <subcellularLocation>
        <location evidence="1">Plastid</location>
        <location evidence="1">Chloroplast</location>
    </subcellularLocation>
</comment>
<dbReference type="Pfam" id="PF00782">
    <property type="entry name" value="DSPc"/>
    <property type="match status" value="1"/>
</dbReference>
<dbReference type="Gene3D" id="3.90.190.10">
    <property type="entry name" value="Protein tyrosine phosphatase superfamily"/>
    <property type="match status" value="1"/>
</dbReference>
<evidence type="ECO:0000256" key="2">
    <source>
        <dbReference type="SAM" id="MobiDB-lite"/>
    </source>
</evidence>
<accession>A0A7S4P8Q0</accession>
<dbReference type="SUPFAM" id="SSF52540">
    <property type="entry name" value="P-loop containing nucleoside triphosphate hydrolases"/>
    <property type="match status" value="1"/>
</dbReference>
<feature type="compositionally biased region" description="Basic and acidic residues" evidence="2">
    <location>
        <begin position="378"/>
        <end position="393"/>
    </location>
</feature>
<evidence type="ECO:0000259" key="3">
    <source>
        <dbReference type="PROSITE" id="PS50056"/>
    </source>
</evidence>
<dbReference type="Gene3D" id="3.40.50.300">
    <property type="entry name" value="P-loop containing nucleotide triphosphate hydrolases"/>
    <property type="match status" value="1"/>
</dbReference>
<feature type="domain" description="Tyrosine specific protein phosphatases" evidence="3">
    <location>
        <begin position="66"/>
        <end position="133"/>
    </location>
</feature>
<gene>
    <name evidence="4" type="ORF">GTHE00462_LOCUS31055</name>
</gene>
<dbReference type="InterPro" id="IPR000387">
    <property type="entry name" value="Tyr_Pase_dom"/>
</dbReference>
<organism evidence="4">
    <name type="scientific">Guillardia theta</name>
    <name type="common">Cryptophyte</name>
    <name type="synonym">Cryptomonas phi</name>
    <dbReference type="NCBI Taxonomy" id="55529"/>
    <lineage>
        <taxon>Eukaryota</taxon>
        <taxon>Cryptophyceae</taxon>
        <taxon>Pyrenomonadales</taxon>
        <taxon>Geminigeraceae</taxon>
        <taxon>Guillardia</taxon>
    </lineage>
</organism>
<dbReference type="PANTHER" id="PTHR10367:SF17">
    <property type="entry name" value="MRNA-CAPPING ENZYME"/>
    <property type="match status" value="1"/>
</dbReference>
<dbReference type="PROSITE" id="PS00383">
    <property type="entry name" value="TYR_PHOSPHATASE_1"/>
    <property type="match status" value="1"/>
</dbReference>
<name>A0A7S4P8Q0_GUITH</name>
<protein>
    <recommendedName>
        <fullName evidence="3">Tyrosine specific protein phosphatases domain-containing protein</fullName>
    </recommendedName>
</protein>
<dbReference type="Pfam" id="PF13671">
    <property type="entry name" value="AAA_33"/>
    <property type="match status" value="1"/>
</dbReference>
<proteinExistence type="predicted"/>
<dbReference type="EMBL" id="HBKN01039690">
    <property type="protein sequence ID" value="CAE2327423.1"/>
    <property type="molecule type" value="Transcribed_RNA"/>
</dbReference>
<dbReference type="PANTHER" id="PTHR10367">
    <property type="entry name" value="MRNA-CAPPING ENZYME"/>
    <property type="match status" value="1"/>
</dbReference>
<dbReference type="AlphaFoldDB" id="A0A7S4P8Q0"/>
<dbReference type="InterPro" id="IPR016130">
    <property type="entry name" value="Tyr_Pase_AS"/>
</dbReference>
<dbReference type="PROSITE" id="PS50056">
    <property type="entry name" value="TYR_PHOSPHATASE_2"/>
    <property type="match status" value="1"/>
</dbReference>
<dbReference type="GO" id="GO:0006370">
    <property type="term" value="P:7-methylguanosine mRNA capping"/>
    <property type="evidence" value="ECO:0007669"/>
    <property type="project" value="TreeGrafter"/>
</dbReference>